<evidence type="ECO:0000313" key="1">
    <source>
        <dbReference type="EMBL" id="AXI78222.1"/>
    </source>
</evidence>
<accession>A0A345SWW7</accession>
<evidence type="ECO:0008006" key="3">
    <source>
        <dbReference type="Google" id="ProtNLM"/>
    </source>
</evidence>
<dbReference type="Proteomes" id="UP000249340">
    <property type="component" value="Chromosome"/>
</dbReference>
<proteinExistence type="predicted"/>
<dbReference type="EMBL" id="CP031264">
    <property type="protein sequence ID" value="AXI78222.1"/>
    <property type="molecule type" value="Genomic_DNA"/>
</dbReference>
<protein>
    <recommendedName>
        <fullName evidence="3">CBM6 domain-containing protein</fullName>
    </recommendedName>
</protein>
<gene>
    <name evidence="1" type="ORF">C7M71_012995</name>
</gene>
<evidence type="ECO:0000313" key="2">
    <source>
        <dbReference type="Proteomes" id="UP000249340"/>
    </source>
</evidence>
<keyword evidence="2" id="KW-1185">Reference proteome</keyword>
<dbReference type="AlphaFoldDB" id="A0A345SWW7"/>
<organism evidence="1 2">
    <name type="scientific">Peterkaempfera bronchialis</name>
    <dbReference type="NCBI Taxonomy" id="2126346"/>
    <lineage>
        <taxon>Bacteria</taxon>
        <taxon>Bacillati</taxon>
        <taxon>Actinomycetota</taxon>
        <taxon>Actinomycetes</taxon>
        <taxon>Kitasatosporales</taxon>
        <taxon>Streptomycetaceae</taxon>
        <taxon>Peterkaempfera</taxon>
    </lineage>
</organism>
<dbReference type="InterPro" id="IPR008979">
    <property type="entry name" value="Galactose-bd-like_sf"/>
</dbReference>
<dbReference type="KEGG" id="stri:C7M71_012995"/>
<name>A0A345SWW7_9ACTN</name>
<dbReference type="Gene3D" id="2.60.120.260">
    <property type="entry name" value="Galactose-binding domain-like"/>
    <property type="match status" value="1"/>
</dbReference>
<dbReference type="SUPFAM" id="SSF49785">
    <property type="entry name" value="Galactose-binding domain-like"/>
    <property type="match status" value="1"/>
</dbReference>
<sequence>MTLQQGTALTWKVQPPSAGQYKFWVHYDNPGADAQAAVSINGEQHGGGIKLTNWAKSSDPERAWVSSYSWLNLKAGANTIVVTCDNPGCAGLLVDKVAISPMSVSVFPG</sequence>
<dbReference type="OrthoDB" id="190883at2"/>
<reference evidence="2" key="1">
    <citation type="submission" date="2018-07" db="EMBL/GenBank/DDBJ databases">
        <title>Streptacidiphilus bronchialis DSM 106435 chromosome.</title>
        <authorList>
            <person name="Batra D."/>
            <person name="Gulvik C.A."/>
        </authorList>
    </citation>
    <scope>NUCLEOTIDE SEQUENCE [LARGE SCALE GENOMIC DNA]</scope>
    <source>
        <strain evidence="2">DSM 106435</strain>
    </source>
</reference>